<accession>A0A830HY06</accession>
<comment type="similarity">
    <text evidence="2">Belongs to the CDC50/LEM3 family.</text>
</comment>
<evidence type="ECO:0000256" key="2">
    <source>
        <dbReference type="ARBA" id="ARBA00009457"/>
    </source>
</evidence>
<keyword evidence="3 7" id="KW-0812">Transmembrane</keyword>
<evidence type="ECO:0000256" key="3">
    <source>
        <dbReference type="ARBA" id="ARBA00022692"/>
    </source>
</evidence>
<evidence type="ECO:0000313" key="9">
    <source>
        <dbReference type="Proteomes" id="UP000660262"/>
    </source>
</evidence>
<dbReference type="OrthoDB" id="340608at2759"/>
<evidence type="ECO:0000256" key="1">
    <source>
        <dbReference type="ARBA" id="ARBA00004141"/>
    </source>
</evidence>
<feature type="region of interest" description="Disordered" evidence="6">
    <location>
        <begin position="1"/>
        <end position="33"/>
    </location>
</feature>
<dbReference type="PANTHER" id="PTHR10926">
    <property type="entry name" value="CELL CYCLE CONTROL PROTEIN 50"/>
    <property type="match status" value="1"/>
</dbReference>
<dbReference type="PANTHER" id="PTHR10926:SF0">
    <property type="entry name" value="CDC50, ISOFORM A"/>
    <property type="match status" value="1"/>
</dbReference>
<keyword evidence="5 7" id="KW-0472">Membrane</keyword>
<dbReference type="Pfam" id="PF03381">
    <property type="entry name" value="CDC50"/>
    <property type="match status" value="1"/>
</dbReference>
<proteinExistence type="inferred from homology"/>
<keyword evidence="9" id="KW-1185">Reference proteome</keyword>
<dbReference type="InterPro" id="IPR005045">
    <property type="entry name" value="CDC50/LEM3_fam"/>
</dbReference>
<feature type="region of interest" description="Disordered" evidence="6">
    <location>
        <begin position="56"/>
        <end position="98"/>
    </location>
</feature>
<reference evidence="8" key="1">
    <citation type="submission" date="2020-10" db="EMBL/GenBank/DDBJ databases">
        <title>Unveiling of a novel bifunctional photoreceptor, Dualchrome1, isolated from a cosmopolitan green alga.</title>
        <authorList>
            <person name="Suzuki S."/>
            <person name="Kawachi M."/>
        </authorList>
    </citation>
    <scope>NUCLEOTIDE SEQUENCE</scope>
    <source>
        <strain evidence="8">NIES 2893</strain>
    </source>
</reference>
<feature type="compositionally biased region" description="Basic and acidic residues" evidence="6">
    <location>
        <begin position="85"/>
        <end position="95"/>
    </location>
</feature>
<evidence type="ECO:0000256" key="4">
    <source>
        <dbReference type="ARBA" id="ARBA00022989"/>
    </source>
</evidence>
<evidence type="ECO:0000256" key="7">
    <source>
        <dbReference type="SAM" id="Phobius"/>
    </source>
</evidence>
<dbReference type="EMBL" id="BNJQ01000030">
    <property type="protein sequence ID" value="GHP10680.1"/>
    <property type="molecule type" value="Genomic_DNA"/>
</dbReference>
<protein>
    <recommendedName>
        <fullName evidence="10">ALA-interacting subunit</fullName>
    </recommendedName>
</protein>
<feature type="compositionally biased region" description="Polar residues" evidence="6">
    <location>
        <begin position="1"/>
        <end position="22"/>
    </location>
</feature>
<dbReference type="AlphaFoldDB" id="A0A830HY06"/>
<evidence type="ECO:0000256" key="5">
    <source>
        <dbReference type="ARBA" id="ARBA00023136"/>
    </source>
</evidence>
<evidence type="ECO:0000313" key="8">
    <source>
        <dbReference type="EMBL" id="GHP10680.1"/>
    </source>
</evidence>
<organism evidence="8 9">
    <name type="scientific">Pycnococcus provasolii</name>
    <dbReference type="NCBI Taxonomy" id="41880"/>
    <lineage>
        <taxon>Eukaryota</taxon>
        <taxon>Viridiplantae</taxon>
        <taxon>Chlorophyta</taxon>
        <taxon>Pseudoscourfieldiophyceae</taxon>
        <taxon>Pseudoscourfieldiales</taxon>
        <taxon>Pycnococcaceae</taxon>
        <taxon>Pycnococcus</taxon>
    </lineage>
</organism>
<evidence type="ECO:0008006" key="10">
    <source>
        <dbReference type="Google" id="ProtNLM"/>
    </source>
</evidence>
<keyword evidence="4 7" id="KW-1133">Transmembrane helix</keyword>
<dbReference type="GO" id="GO:0005886">
    <property type="term" value="C:plasma membrane"/>
    <property type="evidence" value="ECO:0007669"/>
    <property type="project" value="TreeGrafter"/>
</dbReference>
<dbReference type="GO" id="GO:0005794">
    <property type="term" value="C:Golgi apparatus"/>
    <property type="evidence" value="ECO:0007669"/>
    <property type="project" value="TreeGrafter"/>
</dbReference>
<dbReference type="GO" id="GO:0005783">
    <property type="term" value="C:endoplasmic reticulum"/>
    <property type="evidence" value="ECO:0007669"/>
    <property type="project" value="TreeGrafter"/>
</dbReference>
<feature type="transmembrane region" description="Helical" evidence="7">
    <location>
        <begin position="379"/>
        <end position="404"/>
    </location>
</feature>
<comment type="caution">
    <text evidence="8">The sequence shown here is derived from an EMBL/GenBank/DDBJ whole genome shotgun (WGS) entry which is preliminary data.</text>
</comment>
<evidence type="ECO:0000256" key="6">
    <source>
        <dbReference type="SAM" id="MobiDB-lite"/>
    </source>
</evidence>
<dbReference type="Proteomes" id="UP000660262">
    <property type="component" value="Unassembled WGS sequence"/>
</dbReference>
<feature type="transmembrane region" description="Helical" evidence="7">
    <location>
        <begin position="115"/>
        <end position="136"/>
    </location>
</feature>
<sequence length="425" mass="45694">MGQAASSSGQPETHNLAMSSRNDGALILESPNTRAAASGVASSGVAGIVSSAAENNNRAGPVVESAAGHGASPPETPKSPAGSEKASERSKEPRYSRFTQQELPACRPLLTPGRVVVVLVVIGTIFIPIGIAALVASTSVVEIKQRYDHLCAGPVASTTKNSDRQQALWDAGTEGTACTLTLKVNEKLDAPVFVYYELTNFYQNHRRISKSLSSTQLRGGDVLEENECEPALYIDNNKTLTNKEEVLPCGLRAATYFNDSYALQVGGSPVAVSDKGIAFKTDVDTKYTSKEAKHFNTVLQFRMGGTINGSIKEDERFVIWMRTAALPTFRKLWGKIDRSFNKGEEITVQVNNRYNSYGYGGEKAIVLSTSSWLGGKNPFLGLAYIVVGAFCYVAAGAFVVLFVSQRREFGDLNRLSWVAAKGAQG</sequence>
<name>A0A830HY06_9CHLO</name>
<comment type="subcellular location">
    <subcellularLocation>
        <location evidence="1">Membrane</location>
        <topology evidence="1">Multi-pass membrane protein</topology>
    </subcellularLocation>
</comment>
<gene>
    <name evidence="8" type="ORF">PPROV_000941100</name>
</gene>